<dbReference type="Proteomes" id="UP001152320">
    <property type="component" value="Chromosome 2"/>
</dbReference>
<dbReference type="OrthoDB" id="8036689at2759"/>
<comment type="caution">
    <text evidence="1">The sequence shown here is derived from an EMBL/GenBank/DDBJ whole genome shotgun (WGS) entry which is preliminary data.</text>
</comment>
<organism evidence="1 2">
    <name type="scientific">Holothuria leucospilota</name>
    <name type="common">Black long sea cucumber</name>
    <name type="synonym">Mertensiothuria leucospilota</name>
    <dbReference type="NCBI Taxonomy" id="206669"/>
    <lineage>
        <taxon>Eukaryota</taxon>
        <taxon>Metazoa</taxon>
        <taxon>Echinodermata</taxon>
        <taxon>Eleutherozoa</taxon>
        <taxon>Echinozoa</taxon>
        <taxon>Holothuroidea</taxon>
        <taxon>Aspidochirotacea</taxon>
        <taxon>Aspidochirotida</taxon>
        <taxon>Holothuriidae</taxon>
        <taxon>Holothuria</taxon>
    </lineage>
</organism>
<gene>
    <name evidence="1" type="ORF">HOLleu_05648</name>
</gene>
<reference evidence="1" key="1">
    <citation type="submission" date="2021-10" db="EMBL/GenBank/DDBJ databases">
        <title>Tropical sea cucumber genome reveals ecological adaptation and Cuvierian tubules defense mechanism.</title>
        <authorList>
            <person name="Chen T."/>
        </authorList>
    </citation>
    <scope>NUCLEOTIDE SEQUENCE</scope>
    <source>
        <strain evidence="1">Nanhai2018</strain>
        <tissue evidence="1">Muscle</tissue>
    </source>
</reference>
<dbReference type="Gene3D" id="3.30.420.10">
    <property type="entry name" value="Ribonuclease H-like superfamily/Ribonuclease H"/>
    <property type="match status" value="1"/>
</dbReference>
<keyword evidence="2" id="KW-1185">Reference proteome</keyword>
<dbReference type="EMBL" id="JAIZAY010000002">
    <property type="protein sequence ID" value="KAJ8046839.1"/>
    <property type="molecule type" value="Genomic_DNA"/>
</dbReference>
<evidence type="ECO:0008006" key="3">
    <source>
        <dbReference type="Google" id="ProtNLM"/>
    </source>
</evidence>
<protein>
    <recommendedName>
        <fullName evidence="3">Integrase catalytic domain-containing protein</fullName>
    </recommendedName>
</protein>
<sequence>MLVYVFFHACLHLEMICGMDMGTFLNAFNRFIGRGGKPEYAMSDNGLNFIGAENELKELMKKVNE</sequence>
<dbReference type="GO" id="GO:0003676">
    <property type="term" value="F:nucleic acid binding"/>
    <property type="evidence" value="ECO:0007669"/>
    <property type="project" value="InterPro"/>
</dbReference>
<name>A0A9Q1CLQ8_HOLLE</name>
<accession>A0A9Q1CLQ8</accession>
<dbReference type="AlphaFoldDB" id="A0A9Q1CLQ8"/>
<dbReference type="InterPro" id="IPR036397">
    <property type="entry name" value="RNaseH_sf"/>
</dbReference>
<evidence type="ECO:0000313" key="2">
    <source>
        <dbReference type="Proteomes" id="UP001152320"/>
    </source>
</evidence>
<evidence type="ECO:0000313" key="1">
    <source>
        <dbReference type="EMBL" id="KAJ8046839.1"/>
    </source>
</evidence>
<proteinExistence type="predicted"/>